<dbReference type="EMBL" id="JARAWJ010000056">
    <property type="protein sequence ID" value="MDX3043636.1"/>
    <property type="molecule type" value="Genomic_DNA"/>
</dbReference>
<proteinExistence type="predicted"/>
<dbReference type="InterPro" id="IPR011989">
    <property type="entry name" value="ARM-like"/>
</dbReference>
<dbReference type="Gene3D" id="1.25.10.10">
    <property type="entry name" value="Leucine-rich Repeat Variant"/>
    <property type="match status" value="2"/>
</dbReference>
<accession>A0ABU4N1H7</accession>
<keyword evidence="2" id="KW-1185">Reference proteome</keyword>
<evidence type="ECO:0000313" key="1">
    <source>
        <dbReference type="EMBL" id="MDX3043636.1"/>
    </source>
</evidence>
<organism evidence="1 2">
    <name type="scientific">Streptomyces caniscabiei</name>
    <dbReference type="NCBI Taxonomy" id="2746961"/>
    <lineage>
        <taxon>Bacteria</taxon>
        <taxon>Bacillati</taxon>
        <taxon>Actinomycetota</taxon>
        <taxon>Actinomycetes</taxon>
        <taxon>Kitasatosporales</taxon>
        <taxon>Streptomycetaceae</taxon>
        <taxon>Streptomyces</taxon>
    </lineage>
</organism>
<sequence>MTPGIGARTGTVHGFWARKLLVDAGVDPDDLRLDVRKHVDRGVALAMAGFESPRSELVEGAVSIASDILRRWRTPRPELVAGLVRCLESDHIYARSDAAMVLARLVSADSTQDITSAVPALVVAANDSNDRVAGPAALALARLDRPEALDAVHRWLASSSRPPYFQVTSLGPVLRQLVGHADELLPGIRRMLVDSADNEGLRQVLAALTAWGPVASATVPELVPALATRNARWACDALGGIGAAAAPAADILSSFVRGVRQPPRHDGSTLVSNGERRWHGAQNAAWAHWRITGDARVFLTFLEDAASRGLVNADLGRLAELGPQATRYAAAVRPLLRSPGPWTRVQAAHAWWRITGDTDAAVPVLLAALEPLKSGDADEPCRAALRYVAQIGSPASAAAPLLEATLSSDRCFPADVYPAARAALAAFAGVPVRIGHGCP</sequence>
<evidence type="ECO:0000313" key="2">
    <source>
        <dbReference type="Proteomes" id="UP001282474"/>
    </source>
</evidence>
<reference evidence="1 2" key="1">
    <citation type="journal article" date="2023" name="Microb. Genom.">
        <title>Mesoterricola silvestris gen. nov., sp. nov., Mesoterricola sediminis sp. nov., Geothrix oryzae sp. nov., Geothrix edaphica sp. nov., Geothrix rubra sp. nov., and Geothrix limicola sp. nov., six novel members of Acidobacteriota isolated from soils.</title>
        <authorList>
            <person name="Weisberg A.J."/>
            <person name="Pearce E."/>
            <person name="Kramer C.G."/>
            <person name="Chang J.H."/>
            <person name="Clarke C.R."/>
        </authorList>
    </citation>
    <scope>NUCLEOTIDE SEQUENCE [LARGE SCALE GENOMIC DNA]</scope>
    <source>
        <strain evidence="1 2">NE20-4-1</strain>
    </source>
</reference>
<protein>
    <submittedName>
        <fullName evidence="1">HEAT repeat domain-containing protein</fullName>
    </submittedName>
</protein>
<name>A0ABU4N1H7_9ACTN</name>
<dbReference type="SUPFAM" id="SSF48371">
    <property type="entry name" value="ARM repeat"/>
    <property type="match status" value="1"/>
</dbReference>
<dbReference type="Proteomes" id="UP001282474">
    <property type="component" value="Unassembled WGS sequence"/>
</dbReference>
<dbReference type="RefSeq" id="WP_193382712.1">
    <property type="nucleotide sequence ID" value="NZ_JABXWF010000027.1"/>
</dbReference>
<dbReference type="InterPro" id="IPR016024">
    <property type="entry name" value="ARM-type_fold"/>
</dbReference>
<comment type="caution">
    <text evidence="1">The sequence shown here is derived from an EMBL/GenBank/DDBJ whole genome shotgun (WGS) entry which is preliminary data.</text>
</comment>
<gene>
    <name evidence="1" type="ORF">PV383_41735</name>
</gene>